<accession>A0A497F440</accession>
<dbReference type="InterPro" id="IPR016171">
    <property type="entry name" value="Vanillyl_alc_oxidase_C-sub2"/>
</dbReference>
<dbReference type="InterPro" id="IPR036318">
    <property type="entry name" value="FAD-bd_PCMH-like_sf"/>
</dbReference>
<gene>
    <name evidence="7" type="ORF">DRJ26_01955</name>
</gene>
<dbReference type="SUPFAM" id="SSF56176">
    <property type="entry name" value="FAD-binding/transporter-associated domain-like"/>
    <property type="match status" value="1"/>
</dbReference>
<comment type="caution">
    <text evidence="7">The sequence shown here is derived from an EMBL/GenBank/DDBJ whole genome shotgun (WGS) entry which is preliminary data.</text>
</comment>
<evidence type="ECO:0000256" key="3">
    <source>
        <dbReference type="ARBA" id="ARBA00022630"/>
    </source>
</evidence>
<feature type="domain" description="FAD-binding PCMH-type" evidence="6">
    <location>
        <begin position="35"/>
        <end position="214"/>
    </location>
</feature>
<dbReference type="FunFam" id="1.10.45.10:FF:000001">
    <property type="entry name" value="D-lactate dehydrogenase mitochondrial"/>
    <property type="match status" value="1"/>
</dbReference>
<dbReference type="InterPro" id="IPR051914">
    <property type="entry name" value="FAD-linked_OxidoTrans_Type4"/>
</dbReference>
<dbReference type="Gene3D" id="3.30.465.10">
    <property type="match status" value="1"/>
</dbReference>
<keyword evidence="4" id="KW-0274">FAD</keyword>
<comment type="cofactor">
    <cofactor evidence="1">
        <name>FAD</name>
        <dbReference type="ChEBI" id="CHEBI:57692"/>
    </cofactor>
</comment>
<name>A0A497F440_9CREN</name>
<dbReference type="GO" id="GO:0016491">
    <property type="term" value="F:oxidoreductase activity"/>
    <property type="evidence" value="ECO:0007669"/>
    <property type="project" value="UniProtKB-KW"/>
</dbReference>
<proteinExistence type="inferred from homology"/>
<evidence type="ECO:0000256" key="5">
    <source>
        <dbReference type="ARBA" id="ARBA00023002"/>
    </source>
</evidence>
<dbReference type="InterPro" id="IPR016166">
    <property type="entry name" value="FAD-bd_PCMH"/>
</dbReference>
<keyword evidence="5" id="KW-0560">Oxidoreductase</keyword>
<organism evidence="7 8">
    <name type="scientific">Thermoproteota archaeon</name>
    <dbReference type="NCBI Taxonomy" id="2056631"/>
    <lineage>
        <taxon>Archaea</taxon>
        <taxon>Thermoproteota</taxon>
    </lineage>
</organism>
<evidence type="ECO:0000313" key="7">
    <source>
        <dbReference type="EMBL" id="RLE54414.1"/>
    </source>
</evidence>
<protein>
    <submittedName>
        <fullName evidence="7">Glycolate oxidase subunit GlcD</fullName>
    </submittedName>
</protein>
<keyword evidence="3" id="KW-0285">Flavoprotein</keyword>
<evidence type="ECO:0000256" key="1">
    <source>
        <dbReference type="ARBA" id="ARBA00001974"/>
    </source>
</evidence>
<comment type="similarity">
    <text evidence="2">Belongs to the FAD-binding oxidoreductase/transferase type 4 family.</text>
</comment>
<dbReference type="PROSITE" id="PS51387">
    <property type="entry name" value="FAD_PCMH"/>
    <property type="match status" value="1"/>
</dbReference>
<evidence type="ECO:0000256" key="4">
    <source>
        <dbReference type="ARBA" id="ARBA00022827"/>
    </source>
</evidence>
<evidence type="ECO:0000259" key="6">
    <source>
        <dbReference type="PROSITE" id="PS51387"/>
    </source>
</evidence>
<dbReference type="Gene3D" id="1.10.45.10">
    <property type="entry name" value="Vanillyl-alcohol Oxidase, Chain A, domain 4"/>
    <property type="match status" value="1"/>
</dbReference>
<dbReference type="Pfam" id="PF01565">
    <property type="entry name" value="FAD_binding_4"/>
    <property type="match status" value="1"/>
</dbReference>
<dbReference type="InterPro" id="IPR016169">
    <property type="entry name" value="FAD-bd_PCMH_sub2"/>
</dbReference>
<sequence length="460" mass="50440">MTSSEAIEELRKVFGSRLLTEEDVLEPYMEDESYIRAKPSAAVIPENVEEVEELVKIAIKYRMPLTARGSGTSLSGGAVPVEGGVVVDFRRMNRILEVYPDDMQVLAEPGVIYDDLNAHLAKYNLFLPPNPATGDQCTIGGMVAENAAGPRSFKYGTTRNWVLGLEVVTSALGKIWVGSRTKKWVSGYDLVRLFVGSEGTLGLVTKILFRLAPKPEKRMGIIVPFNSVEEAGKAIVALARSGIDISALEIIDGTTMNAVNKVYNAGFPEAEAAILIETEGSSEEDIQLKLERLAALLEKFQVKEPGPLVFFNADEMWSKRKLAGESLEKFYGGRVDEDVIVPISKLPQLISEIKEIAKRHNVQIAVFGHAGDGHLHPSILVEKTRAWEPEIEKIKEDIFKAAVKLGGALSGEHGIGLAKKAYLPLEFKPETIKAFQLIKKALDPYNIMNPGKKIVDASKV</sequence>
<dbReference type="InterPro" id="IPR006094">
    <property type="entry name" value="Oxid_FAD_bind_N"/>
</dbReference>
<dbReference type="Pfam" id="PF02913">
    <property type="entry name" value="FAD-oxidase_C"/>
    <property type="match status" value="1"/>
</dbReference>
<dbReference type="PANTHER" id="PTHR42934">
    <property type="entry name" value="GLYCOLATE OXIDASE SUBUNIT GLCD"/>
    <property type="match status" value="1"/>
</dbReference>
<dbReference type="AlphaFoldDB" id="A0A497F440"/>
<reference evidence="7 8" key="1">
    <citation type="submission" date="2018-06" db="EMBL/GenBank/DDBJ databases">
        <title>Extensive metabolic versatility and redundancy in microbially diverse, dynamic hydrothermal sediments.</title>
        <authorList>
            <person name="Dombrowski N."/>
            <person name="Teske A."/>
            <person name="Baker B.J."/>
        </authorList>
    </citation>
    <scope>NUCLEOTIDE SEQUENCE [LARGE SCALE GENOMIC DNA]</scope>
    <source>
        <strain evidence="7">B20_G2</strain>
    </source>
</reference>
<dbReference type="Proteomes" id="UP000269499">
    <property type="component" value="Unassembled WGS sequence"/>
</dbReference>
<dbReference type="Gene3D" id="3.30.70.2740">
    <property type="match status" value="1"/>
</dbReference>
<dbReference type="PANTHER" id="PTHR42934:SF3">
    <property type="entry name" value="D-LACTATE DEHYDROGENASE"/>
    <property type="match status" value="1"/>
</dbReference>
<dbReference type="FunFam" id="3.30.70.2740:FF:000001">
    <property type="entry name" value="D-lactate dehydrogenase mitochondrial"/>
    <property type="match status" value="1"/>
</dbReference>
<dbReference type="GO" id="GO:0071949">
    <property type="term" value="F:FAD binding"/>
    <property type="evidence" value="ECO:0007669"/>
    <property type="project" value="InterPro"/>
</dbReference>
<dbReference type="EMBL" id="QMRA01000026">
    <property type="protein sequence ID" value="RLE54414.1"/>
    <property type="molecule type" value="Genomic_DNA"/>
</dbReference>
<evidence type="ECO:0000313" key="8">
    <source>
        <dbReference type="Proteomes" id="UP000269499"/>
    </source>
</evidence>
<dbReference type="InterPro" id="IPR016164">
    <property type="entry name" value="FAD-linked_Oxase-like_C"/>
</dbReference>
<dbReference type="SUPFAM" id="SSF55103">
    <property type="entry name" value="FAD-linked oxidases, C-terminal domain"/>
    <property type="match status" value="1"/>
</dbReference>
<dbReference type="InterPro" id="IPR004113">
    <property type="entry name" value="FAD-bd_oxidored_4_C"/>
</dbReference>
<evidence type="ECO:0000256" key="2">
    <source>
        <dbReference type="ARBA" id="ARBA00008000"/>
    </source>
</evidence>